<feature type="compositionally biased region" description="Pro residues" evidence="1">
    <location>
        <begin position="15"/>
        <end position="33"/>
    </location>
</feature>
<name>A0A1B9FSC9_9TREE</name>
<feature type="compositionally biased region" description="Polar residues" evidence="1">
    <location>
        <begin position="194"/>
        <end position="207"/>
    </location>
</feature>
<organism evidence="2">
    <name type="scientific">Kwoniella bestiolae CBS 10118</name>
    <dbReference type="NCBI Taxonomy" id="1296100"/>
    <lineage>
        <taxon>Eukaryota</taxon>
        <taxon>Fungi</taxon>
        <taxon>Dikarya</taxon>
        <taxon>Basidiomycota</taxon>
        <taxon>Agaricomycotina</taxon>
        <taxon>Tremellomycetes</taxon>
        <taxon>Tremellales</taxon>
        <taxon>Cryptococcaceae</taxon>
        <taxon>Kwoniella</taxon>
    </lineage>
</organism>
<feature type="compositionally biased region" description="Pro residues" evidence="1">
    <location>
        <begin position="66"/>
        <end position="79"/>
    </location>
</feature>
<feature type="region of interest" description="Disordered" evidence="1">
    <location>
        <begin position="1"/>
        <end position="93"/>
    </location>
</feature>
<evidence type="ECO:0000313" key="2">
    <source>
        <dbReference type="EMBL" id="OCF21660.1"/>
    </source>
</evidence>
<feature type="compositionally biased region" description="Low complexity" evidence="1">
    <location>
        <begin position="80"/>
        <end position="93"/>
    </location>
</feature>
<dbReference type="VEuPathDB" id="FungiDB:I302_08437"/>
<reference evidence="2" key="1">
    <citation type="submission" date="2013-07" db="EMBL/GenBank/DDBJ databases">
        <title>The Genome Sequence of Cryptococcus bestiolae CBS10118.</title>
        <authorList>
            <consortium name="The Broad Institute Genome Sequencing Platform"/>
            <person name="Cuomo C."/>
            <person name="Litvintseva A."/>
            <person name="Chen Y."/>
            <person name="Heitman J."/>
            <person name="Sun S."/>
            <person name="Springer D."/>
            <person name="Dromer F."/>
            <person name="Young S.K."/>
            <person name="Zeng Q."/>
            <person name="Gargeya S."/>
            <person name="Fitzgerald M."/>
            <person name="Abouelleil A."/>
            <person name="Alvarado L."/>
            <person name="Berlin A.M."/>
            <person name="Chapman S.B."/>
            <person name="Dewar J."/>
            <person name="Goldberg J."/>
            <person name="Griggs A."/>
            <person name="Gujja S."/>
            <person name="Hansen M."/>
            <person name="Howarth C."/>
            <person name="Imamovic A."/>
            <person name="Larimer J."/>
            <person name="McCowan C."/>
            <person name="Murphy C."/>
            <person name="Pearson M."/>
            <person name="Priest M."/>
            <person name="Roberts A."/>
            <person name="Saif S."/>
            <person name="Shea T."/>
            <person name="Sykes S."/>
            <person name="Wortman J."/>
            <person name="Nusbaum C."/>
            <person name="Birren B."/>
        </authorList>
    </citation>
    <scope>NUCLEOTIDE SEQUENCE [LARGE SCALE GENOMIC DNA]</scope>
    <source>
        <strain evidence="2">CBS 10118</strain>
    </source>
</reference>
<feature type="region of interest" description="Disordered" evidence="1">
    <location>
        <begin position="185"/>
        <end position="207"/>
    </location>
</feature>
<feature type="compositionally biased region" description="Polar residues" evidence="1">
    <location>
        <begin position="51"/>
        <end position="63"/>
    </location>
</feature>
<evidence type="ECO:0000256" key="1">
    <source>
        <dbReference type="SAM" id="MobiDB-lite"/>
    </source>
</evidence>
<dbReference type="AlphaFoldDB" id="A0A1B9FSC9"/>
<proteinExistence type="predicted"/>
<feature type="compositionally biased region" description="Basic residues" evidence="1">
    <location>
        <begin position="253"/>
        <end position="270"/>
    </location>
</feature>
<protein>
    <submittedName>
        <fullName evidence="2">Uncharacterized protein</fullName>
    </submittedName>
</protein>
<reference evidence="2" key="2">
    <citation type="submission" date="2014-01" db="EMBL/GenBank/DDBJ databases">
        <title>Evolution of pathogenesis and genome organization in the Tremellales.</title>
        <authorList>
            <person name="Cuomo C."/>
            <person name="Litvintseva A."/>
            <person name="Heitman J."/>
            <person name="Chen Y."/>
            <person name="Sun S."/>
            <person name="Springer D."/>
            <person name="Dromer F."/>
            <person name="Young S."/>
            <person name="Zeng Q."/>
            <person name="Chapman S."/>
            <person name="Gujja S."/>
            <person name="Saif S."/>
            <person name="Birren B."/>
        </authorList>
    </citation>
    <scope>NUCLEOTIDE SEQUENCE</scope>
    <source>
        <strain evidence="2">CBS 10118</strain>
    </source>
</reference>
<feature type="region of interest" description="Disordered" evidence="1">
    <location>
        <begin position="237"/>
        <end position="270"/>
    </location>
</feature>
<dbReference type="EMBL" id="KI894026">
    <property type="protein sequence ID" value="OCF21660.1"/>
    <property type="molecule type" value="Genomic_DNA"/>
</dbReference>
<gene>
    <name evidence="2" type="ORF">I302_08437</name>
</gene>
<dbReference type="OrthoDB" id="10674557at2759"/>
<feature type="compositionally biased region" description="Polar residues" evidence="1">
    <location>
        <begin position="1"/>
        <end position="13"/>
    </location>
</feature>
<sequence length="442" mass="48632">MVAPTFTSWNNLHQPPKPVFPRNPNPNAVPVPNPSATNQPFKSGQFKPISFSFNLGSTSNPKSKFNPPPTYNAPPPSDPSPTSTSITSASSNLTSTSLSTILDRIKQGAPLPPRAAPPVHPWRRMHVDLTNSQTRTDLSQAFNIVRTIPFDDILFPPTPIDNNNNTTNKGDQLELNVDQEVREYDPSQPYFSPFKSSAKSDTPPHQMTPLSLRQVIVPDPEPTSAPAPVRLSAPARSEIQGKKKASNLSAVSTKKKSKITTHTNKSSHIHLSKKLEMKKTQLKLIGKKKSPHNAPAPAMDSDLHVHDPILMKIPTAQLRDQRKAAQRRGLSLEAYLKRKEGQNKGGITPGERVSVSLKDRIGNGNGSGLFSHNQNIPKSEESKLDVFIKVQCAKLALCTLLIKGDPEIQDIFTHHTTATTAALENNAKFRLYKRLGEIVDRF</sequence>
<accession>A0A1B9FSC9</accession>